<evidence type="ECO:0000256" key="4">
    <source>
        <dbReference type="ARBA" id="ARBA00022989"/>
    </source>
</evidence>
<keyword evidence="2" id="KW-0813">Transport</keyword>
<comment type="subcellular location">
    <subcellularLocation>
        <location evidence="1">Membrane</location>
        <topology evidence="1">Multi-pass membrane protein</topology>
    </subcellularLocation>
</comment>
<dbReference type="Pfam" id="PF07690">
    <property type="entry name" value="MFS_1"/>
    <property type="match status" value="1"/>
</dbReference>
<evidence type="ECO:0000313" key="9">
    <source>
        <dbReference type="Proteomes" id="UP000244066"/>
    </source>
</evidence>
<dbReference type="PANTHER" id="PTHR42718:SF9">
    <property type="entry name" value="MAJOR FACILITATOR SUPERFAMILY MULTIDRUG TRANSPORTER MFSC"/>
    <property type="match status" value="1"/>
</dbReference>
<feature type="transmembrane region" description="Helical" evidence="6">
    <location>
        <begin position="34"/>
        <end position="52"/>
    </location>
</feature>
<evidence type="ECO:0000256" key="1">
    <source>
        <dbReference type="ARBA" id="ARBA00004141"/>
    </source>
</evidence>
<feature type="transmembrane region" description="Helical" evidence="6">
    <location>
        <begin position="123"/>
        <end position="147"/>
    </location>
</feature>
<dbReference type="AlphaFoldDB" id="A0A2R7Y0Z1"/>
<evidence type="ECO:0000256" key="2">
    <source>
        <dbReference type="ARBA" id="ARBA00022448"/>
    </source>
</evidence>
<gene>
    <name evidence="8" type="ORF">B9J98_07345</name>
</gene>
<dbReference type="InterPro" id="IPR020846">
    <property type="entry name" value="MFS_dom"/>
</dbReference>
<sequence length="191" mass="20445">MSINYSATFAVGYLLSLYLQNVKGLSPQDAGMVLLIQPAVMAVFSPVAGKLSDRIEPRILASMGMALTAVSLLLFTLLAEQTSLGFIAANLLLIGFGFGLFSSPNTNAVMSSVEKKFYDVASATLATMRAIGQMLSMGIVTTIFAVYMGRVQMVPEFYPAFLRSVNLAFVVFSVLCFGGIFASLARGKLRP</sequence>
<dbReference type="PANTHER" id="PTHR42718">
    <property type="entry name" value="MAJOR FACILITATOR SUPERFAMILY MULTIDRUG TRANSPORTER MFSC"/>
    <property type="match status" value="1"/>
</dbReference>
<feature type="transmembrane region" description="Helical" evidence="6">
    <location>
        <begin position="167"/>
        <end position="185"/>
    </location>
</feature>
<dbReference type="FunFam" id="1.20.1250.20:FF:000503">
    <property type="entry name" value="Drug resistance transporter, EmrB/QacA subfamily"/>
    <property type="match status" value="1"/>
</dbReference>
<dbReference type="Proteomes" id="UP000244066">
    <property type="component" value="Unassembled WGS sequence"/>
</dbReference>
<dbReference type="InterPro" id="IPR011701">
    <property type="entry name" value="MFS"/>
</dbReference>
<dbReference type="Gene3D" id="1.20.1250.20">
    <property type="entry name" value="MFS general substrate transporter like domains"/>
    <property type="match status" value="1"/>
</dbReference>
<dbReference type="InterPro" id="IPR036259">
    <property type="entry name" value="MFS_trans_sf"/>
</dbReference>
<feature type="transmembrane region" description="Helical" evidence="6">
    <location>
        <begin position="84"/>
        <end position="102"/>
    </location>
</feature>
<dbReference type="PROSITE" id="PS50850">
    <property type="entry name" value="MFS"/>
    <property type="match status" value="1"/>
</dbReference>
<evidence type="ECO:0000313" key="8">
    <source>
        <dbReference type="EMBL" id="PUA31205.1"/>
    </source>
</evidence>
<protein>
    <recommendedName>
        <fullName evidence="7">Major facilitator superfamily (MFS) profile domain-containing protein</fullName>
    </recommendedName>
</protein>
<keyword evidence="4 6" id="KW-1133">Transmembrane helix</keyword>
<feature type="transmembrane region" description="Helical" evidence="6">
    <location>
        <begin position="59"/>
        <end position="78"/>
    </location>
</feature>
<dbReference type="GO" id="GO:0016020">
    <property type="term" value="C:membrane"/>
    <property type="evidence" value="ECO:0007669"/>
    <property type="project" value="UniProtKB-SubCell"/>
</dbReference>
<organism evidence="8 9">
    <name type="scientific">Candidatus Terraquivivens tikiterensis</name>
    <dbReference type="NCBI Taxonomy" id="1980982"/>
    <lineage>
        <taxon>Archaea</taxon>
        <taxon>Nitrososphaerota</taxon>
        <taxon>Candidatus Wolframiiraptoraceae</taxon>
        <taxon>Candidatus Terraquivivens</taxon>
    </lineage>
</organism>
<proteinExistence type="predicted"/>
<evidence type="ECO:0000256" key="3">
    <source>
        <dbReference type="ARBA" id="ARBA00022692"/>
    </source>
</evidence>
<name>A0A2R7Y0Z1_9ARCH</name>
<dbReference type="GO" id="GO:0022857">
    <property type="term" value="F:transmembrane transporter activity"/>
    <property type="evidence" value="ECO:0007669"/>
    <property type="project" value="InterPro"/>
</dbReference>
<evidence type="ECO:0000256" key="6">
    <source>
        <dbReference type="SAM" id="Phobius"/>
    </source>
</evidence>
<feature type="domain" description="Major facilitator superfamily (MFS) profile" evidence="7">
    <location>
        <begin position="1"/>
        <end position="191"/>
    </location>
</feature>
<dbReference type="EMBL" id="NDWU01000023">
    <property type="protein sequence ID" value="PUA31205.1"/>
    <property type="molecule type" value="Genomic_DNA"/>
</dbReference>
<reference evidence="8 9" key="1">
    <citation type="submission" date="2017-04" db="EMBL/GenBank/DDBJ databases">
        <title>Draft Aigarchaeota genome from a New Zealand hot spring.</title>
        <authorList>
            <person name="Reysenbach A.-L."/>
            <person name="Donaho J.A."/>
            <person name="Gerhart J."/>
            <person name="Kelley J.F."/>
            <person name="Kouba K."/>
            <person name="Podar M."/>
            <person name="Stott M."/>
        </authorList>
    </citation>
    <scope>NUCLEOTIDE SEQUENCE [LARGE SCALE GENOMIC DNA]</scope>
    <source>
        <strain evidence="8">NZ13_MG1</strain>
    </source>
</reference>
<evidence type="ECO:0000256" key="5">
    <source>
        <dbReference type="ARBA" id="ARBA00023136"/>
    </source>
</evidence>
<keyword evidence="5 6" id="KW-0472">Membrane</keyword>
<dbReference type="SUPFAM" id="SSF103473">
    <property type="entry name" value="MFS general substrate transporter"/>
    <property type="match status" value="1"/>
</dbReference>
<evidence type="ECO:0000259" key="7">
    <source>
        <dbReference type="PROSITE" id="PS50850"/>
    </source>
</evidence>
<accession>A0A2R7Y0Z1</accession>
<comment type="caution">
    <text evidence="8">The sequence shown here is derived from an EMBL/GenBank/DDBJ whole genome shotgun (WGS) entry which is preliminary data.</text>
</comment>
<keyword evidence="3 6" id="KW-0812">Transmembrane</keyword>